<keyword evidence="2" id="KW-1133">Transmembrane helix</keyword>
<evidence type="ECO:0000259" key="3">
    <source>
        <dbReference type="Pfam" id="PF24003"/>
    </source>
</evidence>
<evidence type="ECO:0000313" key="5">
    <source>
        <dbReference type="Proteomes" id="UP001596099"/>
    </source>
</evidence>
<keyword evidence="2" id="KW-0812">Transmembrane</keyword>
<proteinExistence type="predicted"/>
<dbReference type="Proteomes" id="UP001596099">
    <property type="component" value="Unassembled WGS sequence"/>
</dbReference>
<feature type="region of interest" description="Disordered" evidence="1">
    <location>
        <begin position="1"/>
        <end position="54"/>
    </location>
</feature>
<reference evidence="4 5" key="1">
    <citation type="journal article" date="2019" name="Int. J. Syst. Evol. Microbiol.">
        <title>The Global Catalogue of Microorganisms (GCM) 10K type strain sequencing project: providing services to taxonomists for standard genome sequencing and annotation.</title>
        <authorList>
            <consortium name="The Broad Institute Genomics Platform"/>
            <consortium name="The Broad Institute Genome Sequencing Center for Infectious Disease"/>
            <person name="Wu L."/>
            <person name="Ma J."/>
        </authorList>
    </citation>
    <scope>NUCLEOTIDE SEQUENCE [LARGE SCALE GENOMIC DNA]</scope>
    <source>
        <strain evidence="4 5">CGMCC 1.12543</strain>
    </source>
</reference>
<dbReference type="EMBL" id="JBHSQH010000001">
    <property type="protein sequence ID" value="MFC5970292.1"/>
    <property type="molecule type" value="Genomic_DNA"/>
</dbReference>
<dbReference type="Pfam" id="PF24003">
    <property type="entry name" value="DUF7319"/>
    <property type="match status" value="1"/>
</dbReference>
<feature type="domain" description="DUF7319" evidence="3">
    <location>
        <begin position="78"/>
        <end position="279"/>
    </location>
</feature>
<evidence type="ECO:0000256" key="2">
    <source>
        <dbReference type="SAM" id="Phobius"/>
    </source>
</evidence>
<sequence length="297" mass="32366">MADGPSAARSDDESDAVDSTGTAGDGEAGREERPADSAENAADDPQRDEDDLSVEELRAQVEEKYDFDNFGPQDMEQMTAREWDAVFDPESWITGTELLDRLEADLKNRVLDRDVFARIERFEDPERLVAYSDEGYAVVYGDGTVEGMGTVLRDVKPSVALASMEEYEVAEMPDGEVLPTPLEVPEGGGDLGHQVLQVVAAVQLLMGVGLVFSPLVVDLGQSWLVALVAGLGFVVIGVLLFFVVANARLSDKFRAEEYRNRLRAIGLDSDERPAFLDELEAEGRLANAEDDSTEDAA</sequence>
<gene>
    <name evidence="4" type="ORF">ACFPYI_03020</name>
</gene>
<keyword evidence="2" id="KW-0472">Membrane</keyword>
<protein>
    <recommendedName>
        <fullName evidence="3">DUF7319 domain-containing protein</fullName>
    </recommendedName>
</protein>
<dbReference type="RefSeq" id="WP_247419107.1">
    <property type="nucleotide sequence ID" value="NZ_JALLGW010000002.1"/>
</dbReference>
<feature type="compositionally biased region" description="Basic and acidic residues" evidence="1">
    <location>
        <begin position="27"/>
        <end position="36"/>
    </location>
</feature>
<evidence type="ECO:0000313" key="4">
    <source>
        <dbReference type="EMBL" id="MFC5970292.1"/>
    </source>
</evidence>
<organism evidence="4 5">
    <name type="scientific">Halomarina salina</name>
    <dbReference type="NCBI Taxonomy" id="1872699"/>
    <lineage>
        <taxon>Archaea</taxon>
        <taxon>Methanobacteriati</taxon>
        <taxon>Methanobacteriota</taxon>
        <taxon>Stenosarchaea group</taxon>
        <taxon>Halobacteria</taxon>
        <taxon>Halobacteriales</taxon>
        <taxon>Natronomonadaceae</taxon>
        <taxon>Halomarina</taxon>
    </lineage>
</organism>
<evidence type="ECO:0000256" key="1">
    <source>
        <dbReference type="SAM" id="MobiDB-lite"/>
    </source>
</evidence>
<dbReference type="InterPro" id="IPR055743">
    <property type="entry name" value="DUF7319"/>
</dbReference>
<accession>A0ABD5RIX5</accession>
<keyword evidence="5" id="KW-1185">Reference proteome</keyword>
<dbReference type="AlphaFoldDB" id="A0ABD5RIX5"/>
<feature type="transmembrane region" description="Helical" evidence="2">
    <location>
        <begin position="195"/>
        <end position="217"/>
    </location>
</feature>
<comment type="caution">
    <text evidence="4">The sequence shown here is derived from an EMBL/GenBank/DDBJ whole genome shotgun (WGS) entry which is preliminary data.</text>
</comment>
<feature type="transmembrane region" description="Helical" evidence="2">
    <location>
        <begin position="223"/>
        <end position="244"/>
    </location>
</feature>
<name>A0ABD5RIX5_9EURY</name>